<name>A0A1M5A889_9CLOT</name>
<dbReference type="EMBL" id="FQVI01000018">
    <property type="protein sequence ID" value="SHF26082.1"/>
    <property type="molecule type" value="Genomic_DNA"/>
</dbReference>
<evidence type="ECO:0000313" key="1">
    <source>
        <dbReference type="EMBL" id="SHF26082.1"/>
    </source>
</evidence>
<gene>
    <name evidence="1" type="ORF">SAMN02745158_03078</name>
</gene>
<dbReference type="AlphaFoldDB" id="A0A1M5A889"/>
<accession>A0A1M5A889</accession>
<keyword evidence="2" id="KW-1185">Reference proteome</keyword>
<protein>
    <submittedName>
        <fullName evidence="1">Uncharacterized protein</fullName>
    </submittedName>
</protein>
<evidence type="ECO:0000313" key="2">
    <source>
        <dbReference type="Proteomes" id="UP000184245"/>
    </source>
</evidence>
<dbReference type="RefSeq" id="WP_072853298.1">
    <property type="nucleotide sequence ID" value="NZ_FQVI01000018.1"/>
</dbReference>
<reference evidence="1 2" key="1">
    <citation type="submission" date="2016-11" db="EMBL/GenBank/DDBJ databases">
        <authorList>
            <person name="Jaros S."/>
            <person name="Januszkiewicz K."/>
            <person name="Wedrychowicz H."/>
        </authorList>
    </citation>
    <scope>NUCLEOTIDE SEQUENCE [LARGE SCALE GENOMIC DNA]</scope>
    <source>
        <strain evidence="1 2">DSM 17459</strain>
    </source>
</reference>
<dbReference type="Proteomes" id="UP000184245">
    <property type="component" value="Unassembled WGS sequence"/>
</dbReference>
<sequence>MKLDTEDLIVNLFFKKNFRKRIKYELKREDKRRSCLDRLELCYYNKYLDMDLGISLRKIPLSDHKDLLVKYGAEKSCYLLGIDIEDGGAEAAIDEAIEIAWRNQGACLVYCGNGVAYFTTEIYLGSQTRTAYLLYNKNYLQFIK</sequence>
<proteinExistence type="predicted"/>
<dbReference type="OrthoDB" id="2354360at2"/>
<organism evidence="1 2">
    <name type="scientific">Lactonifactor longoviformis DSM 17459</name>
    <dbReference type="NCBI Taxonomy" id="1122155"/>
    <lineage>
        <taxon>Bacteria</taxon>
        <taxon>Bacillati</taxon>
        <taxon>Bacillota</taxon>
        <taxon>Clostridia</taxon>
        <taxon>Eubacteriales</taxon>
        <taxon>Clostridiaceae</taxon>
        <taxon>Lactonifactor</taxon>
    </lineage>
</organism>